<evidence type="ECO:0000256" key="1">
    <source>
        <dbReference type="SAM" id="SignalP"/>
    </source>
</evidence>
<organism evidence="2 3">
    <name type="scientific">Polypedilum vanderplanki</name>
    <name type="common">Sleeping chironomid midge</name>
    <dbReference type="NCBI Taxonomy" id="319348"/>
    <lineage>
        <taxon>Eukaryota</taxon>
        <taxon>Metazoa</taxon>
        <taxon>Ecdysozoa</taxon>
        <taxon>Arthropoda</taxon>
        <taxon>Hexapoda</taxon>
        <taxon>Insecta</taxon>
        <taxon>Pterygota</taxon>
        <taxon>Neoptera</taxon>
        <taxon>Endopterygota</taxon>
        <taxon>Diptera</taxon>
        <taxon>Nematocera</taxon>
        <taxon>Chironomoidea</taxon>
        <taxon>Chironomidae</taxon>
        <taxon>Chironominae</taxon>
        <taxon>Polypedilum</taxon>
        <taxon>Polypedilum</taxon>
    </lineage>
</organism>
<dbReference type="InterPro" id="IPR006616">
    <property type="entry name" value="DM9_repeat"/>
</dbReference>
<dbReference type="AlphaFoldDB" id="A0A9J6CP11"/>
<proteinExistence type="predicted"/>
<evidence type="ECO:0000313" key="2">
    <source>
        <dbReference type="EMBL" id="KAG5683379.1"/>
    </source>
</evidence>
<keyword evidence="1" id="KW-0732">Signal</keyword>
<accession>A0A9J6CP11</accession>
<gene>
    <name evidence="2" type="ORF">PVAND_012664</name>
</gene>
<dbReference type="PANTHER" id="PTHR31649:SF1">
    <property type="entry name" value="FARNESOIC ACID O-METHYL TRANSFERASE DOMAIN-CONTAINING PROTEIN"/>
    <property type="match status" value="1"/>
</dbReference>
<dbReference type="Proteomes" id="UP001107558">
    <property type="component" value="Chromosome 1"/>
</dbReference>
<keyword evidence="3" id="KW-1185">Reference proteome</keyword>
<dbReference type="EMBL" id="JADBJN010000001">
    <property type="protein sequence ID" value="KAG5683379.1"/>
    <property type="molecule type" value="Genomic_DNA"/>
</dbReference>
<protein>
    <submittedName>
        <fullName evidence="2">Uncharacterized protein</fullName>
    </submittedName>
</protein>
<feature type="chain" id="PRO_5039924585" evidence="1">
    <location>
        <begin position="20"/>
        <end position="516"/>
    </location>
</feature>
<feature type="signal peptide" evidence="1">
    <location>
        <begin position="1"/>
        <end position="19"/>
    </location>
</feature>
<sequence length="516" mass="56065">MKFYIFLLFVATGLGSVNSQTYPCGVNYAPYNFDNEPVTLGLSAGEYEPGKKAYLGLSSWNQMTLDAGRIQISPPGILMPTNGITSSLITSGSVWYLKPKSNQTFSWVSSKNAETVTNAVDFGTQTSGTPSYFGSVINNGTVYVGIVSLYMGGLFYVDSNGYLGFATSYNVLICQSTVAENPVAPPNISTSASNVDTGCINNWVPYNNDKEPETKGVSADKYDCGNNAYVGKANPDVGPWRPGRIQTTGQAGLYLLNKGREIYVQNGSYYLANNPNYTYNWVVFDGNLPSNAVYVRSNVGALAFPITKIKINGDTRIGFQLGDQAAIPTDTGYGSYFQYFQILTCDPIPRYKCAVPQFKKYNLDNAPSNDGFSAGKLNGVNAYIGRSVKKCTSNCDYNIGRIQTSPSSAAGVYFADEFSSNQMFDNVTAEYLVRNVNNTYIWQSSTSGLKVKNAIEFSQTGSHPYYIGISVIDHNVFIGKVLPGKGLFYIDSNGSKTFTITYSVLTCYSSDSSNGV</sequence>
<evidence type="ECO:0000313" key="3">
    <source>
        <dbReference type="Proteomes" id="UP001107558"/>
    </source>
</evidence>
<name>A0A9J6CP11_POLVA</name>
<dbReference type="PANTHER" id="PTHR31649">
    <property type="entry name" value="AGAP009604-PA"/>
    <property type="match status" value="1"/>
</dbReference>
<reference evidence="2" key="1">
    <citation type="submission" date="2021-03" db="EMBL/GenBank/DDBJ databases">
        <title>Chromosome level genome of the anhydrobiotic midge Polypedilum vanderplanki.</title>
        <authorList>
            <person name="Yoshida Y."/>
            <person name="Kikawada T."/>
            <person name="Gusev O."/>
        </authorList>
    </citation>
    <scope>NUCLEOTIDE SEQUENCE</scope>
    <source>
        <strain evidence="2">NIAS01</strain>
        <tissue evidence="2">Whole body or cell culture</tissue>
    </source>
</reference>
<dbReference type="Pfam" id="PF11901">
    <property type="entry name" value="DM9"/>
    <property type="match status" value="1"/>
</dbReference>
<comment type="caution">
    <text evidence="2">The sequence shown here is derived from an EMBL/GenBank/DDBJ whole genome shotgun (WGS) entry which is preliminary data.</text>
</comment>